<dbReference type="InterPro" id="IPR007076">
    <property type="entry name" value="TfoX_N"/>
</dbReference>
<proteinExistence type="predicted"/>
<protein>
    <recommendedName>
        <fullName evidence="1">TfoX N-terminal domain-containing protein</fullName>
    </recommendedName>
</protein>
<dbReference type="EMBL" id="CAQJ01000105">
    <property type="protein sequence ID" value="CCQ92106.1"/>
    <property type="molecule type" value="Genomic_DNA"/>
</dbReference>
<dbReference type="SUPFAM" id="SSF159894">
    <property type="entry name" value="YgaC/TfoX-N like"/>
    <property type="match status" value="1"/>
</dbReference>
<dbReference type="RefSeq" id="WP_005011644.1">
    <property type="nucleotide sequence ID" value="NZ_HG422173.1"/>
</dbReference>
<dbReference type="Pfam" id="PF04993">
    <property type="entry name" value="TfoX_N"/>
    <property type="match status" value="1"/>
</dbReference>
<name>M1YNK3_NITG3</name>
<evidence type="ECO:0000313" key="2">
    <source>
        <dbReference type="EMBL" id="CCQ92106.1"/>
    </source>
</evidence>
<dbReference type="Proteomes" id="UP000011704">
    <property type="component" value="Unassembled WGS sequence"/>
</dbReference>
<comment type="caution">
    <text evidence="2">The sequence shown here is derived from an EMBL/GenBank/DDBJ whole genome shotgun (WGS) entry which is preliminary data.</text>
</comment>
<keyword evidence="3" id="KW-1185">Reference proteome</keyword>
<dbReference type="InParanoid" id="M1YNK3"/>
<organism evidence="2 3">
    <name type="scientific">Nitrospina gracilis (strain 3/211)</name>
    <dbReference type="NCBI Taxonomy" id="1266370"/>
    <lineage>
        <taxon>Bacteria</taxon>
        <taxon>Pseudomonadati</taxon>
        <taxon>Nitrospinota/Tectimicrobiota group</taxon>
        <taxon>Nitrospinota</taxon>
        <taxon>Nitrospinia</taxon>
        <taxon>Nitrospinales</taxon>
        <taxon>Nitrospinaceae</taxon>
        <taxon>Nitrospina</taxon>
    </lineage>
</organism>
<evidence type="ECO:0000259" key="1">
    <source>
        <dbReference type="Pfam" id="PF04993"/>
    </source>
</evidence>
<evidence type="ECO:0000313" key="3">
    <source>
        <dbReference type="Proteomes" id="UP000011704"/>
    </source>
</evidence>
<gene>
    <name evidence="2" type="ORF">NITGR_950064</name>
</gene>
<dbReference type="Gene3D" id="3.30.1460.30">
    <property type="entry name" value="YgaC/TfoX-N like chaperone"/>
    <property type="match status" value="1"/>
</dbReference>
<dbReference type="InterPro" id="IPR047525">
    <property type="entry name" value="TfoX-like"/>
</dbReference>
<accession>M1YNK3</accession>
<sequence>MTDSSYTDFILEQLEGLGPVRCRAMFGGHGLYADDVFFGIIYNNVLYLKTDGKTVSQYVGQGMRPFQPRPGQTLKNYYEVPTEVLENADRLIEWARKAVAVDDSKK</sequence>
<dbReference type="PANTHER" id="PTHR36121">
    <property type="entry name" value="PROTEIN SXY"/>
    <property type="match status" value="1"/>
</dbReference>
<dbReference type="PANTHER" id="PTHR36121:SF1">
    <property type="entry name" value="PROTEIN SXY"/>
    <property type="match status" value="1"/>
</dbReference>
<dbReference type="AlphaFoldDB" id="M1YNK3"/>
<feature type="domain" description="TfoX N-terminal" evidence="1">
    <location>
        <begin position="12"/>
        <end position="100"/>
    </location>
</feature>
<dbReference type="HOGENOM" id="CLU_125849_1_0_0"/>
<dbReference type="STRING" id="1266370.NITGR_950064"/>
<reference evidence="2 3" key="1">
    <citation type="journal article" date="2013" name="Front. Microbiol.">
        <title>The genome of Nitrospina gracilis illuminates the metabolism and evolution of the major marine nitrite oxidizer.</title>
        <authorList>
            <person name="Luecker S."/>
            <person name="Nowka B."/>
            <person name="Rattei T."/>
            <person name="Spieck E."/>
            <person name="and Daims H."/>
        </authorList>
    </citation>
    <scope>NUCLEOTIDE SEQUENCE [LARGE SCALE GENOMIC DNA]</scope>
    <source>
        <strain evidence="2 3">3/211</strain>
    </source>
</reference>